<protein>
    <recommendedName>
        <fullName evidence="4">Peptidase inhibitor family I36</fullName>
    </recommendedName>
</protein>
<comment type="caution">
    <text evidence="2">The sequence shown here is derived from an EMBL/GenBank/DDBJ whole genome shotgun (WGS) entry which is preliminary data.</text>
</comment>
<evidence type="ECO:0000256" key="1">
    <source>
        <dbReference type="SAM" id="SignalP"/>
    </source>
</evidence>
<dbReference type="RefSeq" id="WP_246528248.1">
    <property type="nucleotide sequence ID" value="NZ_BAAAJD010000073.1"/>
</dbReference>
<keyword evidence="1" id="KW-0732">Signal</keyword>
<gene>
    <name evidence="2" type="ORF">HDA36_002881</name>
</gene>
<keyword evidence="3" id="KW-1185">Reference proteome</keyword>
<evidence type="ECO:0000313" key="3">
    <source>
        <dbReference type="Proteomes" id="UP000572635"/>
    </source>
</evidence>
<accession>A0A7W8QLR9</accession>
<name>A0A7W8QLR9_9ACTN</name>
<dbReference type="EMBL" id="JACHDB010000001">
    <property type="protein sequence ID" value="MBB5432797.1"/>
    <property type="molecule type" value="Genomic_DNA"/>
</dbReference>
<dbReference type="AlphaFoldDB" id="A0A7W8QLR9"/>
<sequence>MARNGADMGKVGRAVAAASAAAVTAAGLFTAGAAPAAAQPWQGQCAKGDVCVWSGPNGTGTRCAWTGDDPDWQAGAVQCRPHGFRVNSIWNNGHPGRLDMVQFYGGPNYTDPLHDPVPITGKPINANDVAVRSHRWV</sequence>
<proteinExistence type="predicted"/>
<evidence type="ECO:0000313" key="2">
    <source>
        <dbReference type="EMBL" id="MBB5432797.1"/>
    </source>
</evidence>
<dbReference type="Pfam" id="PF03995">
    <property type="entry name" value="Inhibitor_I36"/>
    <property type="match status" value="1"/>
</dbReference>
<evidence type="ECO:0008006" key="4">
    <source>
        <dbReference type="Google" id="ProtNLM"/>
    </source>
</evidence>
<organism evidence="2 3">
    <name type="scientific">Nocardiopsis composta</name>
    <dbReference type="NCBI Taxonomy" id="157465"/>
    <lineage>
        <taxon>Bacteria</taxon>
        <taxon>Bacillati</taxon>
        <taxon>Actinomycetota</taxon>
        <taxon>Actinomycetes</taxon>
        <taxon>Streptosporangiales</taxon>
        <taxon>Nocardiopsidaceae</taxon>
        <taxon>Nocardiopsis</taxon>
    </lineage>
</organism>
<reference evidence="2 3" key="1">
    <citation type="submission" date="2020-08" db="EMBL/GenBank/DDBJ databases">
        <title>Sequencing the genomes of 1000 actinobacteria strains.</title>
        <authorList>
            <person name="Klenk H.-P."/>
        </authorList>
    </citation>
    <scope>NUCLEOTIDE SEQUENCE [LARGE SCALE GENOMIC DNA]</scope>
    <source>
        <strain evidence="2 3">DSM 44551</strain>
    </source>
</reference>
<dbReference type="Proteomes" id="UP000572635">
    <property type="component" value="Unassembled WGS sequence"/>
</dbReference>
<feature type="chain" id="PRO_5031044385" description="Peptidase inhibitor family I36" evidence="1">
    <location>
        <begin position="37"/>
        <end position="137"/>
    </location>
</feature>
<feature type="signal peptide" evidence="1">
    <location>
        <begin position="1"/>
        <end position="36"/>
    </location>
</feature>